<evidence type="ECO:0000259" key="3">
    <source>
        <dbReference type="Pfam" id="PF10017"/>
    </source>
</evidence>
<dbReference type="GO" id="GO:0008168">
    <property type="term" value="F:methyltransferase activity"/>
    <property type="evidence" value="ECO:0007669"/>
    <property type="project" value="UniProtKB-KW"/>
</dbReference>
<reference evidence="4 5" key="1">
    <citation type="journal article" date="2014" name="Int. J. Syst. Evol. Microbiol.">
        <title>Complete genome sequence of Corynebacterium casei LMG S-19264T (=DSM 44701T), isolated from a smear-ripened cheese.</title>
        <authorList>
            <consortium name="US DOE Joint Genome Institute (JGI-PGF)"/>
            <person name="Walter F."/>
            <person name="Albersmeier A."/>
            <person name="Kalinowski J."/>
            <person name="Ruckert C."/>
        </authorList>
    </citation>
    <scope>NUCLEOTIDE SEQUENCE [LARGE SCALE GENOMIC DNA]</scope>
    <source>
        <strain evidence="4 5">CGMCC 1.15358</strain>
    </source>
</reference>
<protein>
    <submittedName>
        <fullName evidence="4">Dimethylhistidine N-methyltransferase</fullName>
    </submittedName>
</protein>
<proteinExistence type="predicted"/>
<dbReference type="Gene3D" id="3.40.50.150">
    <property type="entry name" value="Vaccinia Virus protein VP39"/>
    <property type="match status" value="1"/>
</dbReference>
<name>A0A916YH78_9SPHN</name>
<dbReference type="Proteomes" id="UP000598997">
    <property type="component" value="Unassembled WGS sequence"/>
</dbReference>
<dbReference type="AlphaFoldDB" id="A0A916YH78"/>
<dbReference type="GO" id="GO:0032259">
    <property type="term" value="P:methylation"/>
    <property type="evidence" value="ECO:0007669"/>
    <property type="project" value="UniProtKB-KW"/>
</dbReference>
<sequence>MPVQEALRIIDEDDSGIDRAFRNDVLQGLSQDQKAIPARWFYDERGSELFEEITKLDEYYPTRAETEILRNNAAAFAAAIGAGTAVVEFGSGSSAKTPLLLKSIDPAAYVPIDISGDFLRASSGQLAAKFPSIPVCPVEADFTKKVTMPRAIAGMPRLGFFPGSTIGNLVPRTAVDLLREMRETLCDGADRPAKLLIGMDRVKDTAVLEAAYDDARGITADFNLNVLHRINRELEGTLPVGDFVHRAIWNDAIARIEMHLEARRDLAFNVCERRFTMLKGETIHTENSHKYTRRSANALLLAGGWTPVTHWRDAQDRFMLILAEASPLRMAP</sequence>
<comment type="caution">
    <text evidence="4">The sequence shown here is derived from an EMBL/GenBank/DDBJ whole genome shotgun (WGS) entry which is preliminary data.</text>
</comment>
<keyword evidence="2" id="KW-0808">Transferase</keyword>
<dbReference type="OrthoDB" id="5289726at2"/>
<dbReference type="Pfam" id="PF10017">
    <property type="entry name" value="Methyltransf_33"/>
    <property type="match status" value="1"/>
</dbReference>
<organism evidence="4 5">
    <name type="scientific">Croceicoccus pelagius</name>
    <dbReference type="NCBI Taxonomy" id="1703341"/>
    <lineage>
        <taxon>Bacteria</taxon>
        <taxon>Pseudomonadati</taxon>
        <taxon>Pseudomonadota</taxon>
        <taxon>Alphaproteobacteria</taxon>
        <taxon>Sphingomonadales</taxon>
        <taxon>Erythrobacteraceae</taxon>
        <taxon>Croceicoccus</taxon>
    </lineage>
</organism>
<dbReference type="InterPro" id="IPR017804">
    <property type="entry name" value="MeTrfase_EgtD-like"/>
</dbReference>
<evidence type="ECO:0000313" key="5">
    <source>
        <dbReference type="Proteomes" id="UP000598997"/>
    </source>
</evidence>
<evidence type="ECO:0000256" key="2">
    <source>
        <dbReference type="ARBA" id="ARBA00022679"/>
    </source>
</evidence>
<dbReference type="PIRSF" id="PIRSF018005">
    <property type="entry name" value="UCP018005"/>
    <property type="match status" value="1"/>
</dbReference>
<dbReference type="PANTHER" id="PTHR43397">
    <property type="entry name" value="ERGOTHIONEINE BIOSYNTHESIS PROTEIN 1"/>
    <property type="match status" value="1"/>
</dbReference>
<dbReference type="InterPro" id="IPR051128">
    <property type="entry name" value="EgtD_Methyltrsf_superfamily"/>
</dbReference>
<accession>A0A916YH78</accession>
<gene>
    <name evidence="4" type="ORF">GCM10010989_18650</name>
</gene>
<dbReference type="NCBIfam" id="TIGR03438">
    <property type="entry name" value="egtD_ergothio"/>
    <property type="match status" value="1"/>
</dbReference>
<dbReference type="InterPro" id="IPR019257">
    <property type="entry name" value="MeTrfase_dom"/>
</dbReference>
<dbReference type="RefSeq" id="WP_066761027.1">
    <property type="nucleotide sequence ID" value="NZ_BMIO01000005.1"/>
</dbReference>
<dbReference type="EMBL" id="BMIO01000005">
    <property type="protein sequence ID" value="GGD44822.1"/>
    <property type="molecule type" value="Genomic_DNA"/>
</dbReference>
<evidence type="ECO:0000313" key="4">
    <source>
        <dbReference type="EMBL" id="GGD44822.1"/>
    </source>
</evidence>
<dbReference type="InterPro" id="IPR035094">
    <property type="entry name" value="EgtD"/>
</dbReference>
<keyword evidence="1" id="KW-0489">Methyltransferase</keyword>
<keyword evidence="5" id="KW-1185">Reference proteome</keyword>
<feature type="domain" description="Histidine-specific methyltransferase SAM-dependent" evidence="3">
    <location>
        <begin position="21"/>
        <end position="324"/>
    </location>
</feature>
<dbReference type="InterPro" id="IPR029063">
    <property type="entry name" value="SAM-dependent_MTases_sf"/>
</dbReference>
<dbReference type="PANTHER" id="PTHR43397:SF1">
    <property type="entry name" value="ERGOTHIONEINE BIOSYNTHESIS PROTEIN 1"/>
    <property type="match status" value="1"/>
</dbReference>
<evidence type="ECO:0000256" key="1">
    <source>
        <dbReference type="ARBA" id="ARBA00022603"/>
    </source>
</evidence>